<dbReference type="CDD" id="cd19925">
    <property type="entry name" value="REC_citrate_TCS"/>
    <property type="match status" value="1"/>
</dbReference>
<reference evidence="12 13" key="1">
    <citation type="submission" date="2019-07" db="EMBL/GenBank/DDBJ databases">
        <title>Whole genome shotgun sequence of Deinococcus cellulosilyticus NBRC 106333.</title>
        <authorList>
            <person name="Hosoyama A."/>
            <person name="Uohara A."/>
            <person name="Ohji S."/>
            <person name="Ichikawa N."/>
        </authorList>
    </citation>
    <scope>NUCLEOTIDE SEQUENCE [LARGE SCALE GENOMIC DNA]</scope>
    <source>
        <strain evidence="12 13">NBRC 106333</strain>
    </source>
</reference>
<dbReference type="InterPro" id="IPR036390">
    <property type="entry name" value="WH_DNA-bd_sf"/>
</dbReference>
<dbReference type="Proteomes" id="UP000321306">
    <property type="component" value="Unassembled WGS sequence"/>
</dbReference>
<dbReference type="OrthoDB" id="9759232at2"/>
<dbReference type="Gene3D" id="1.10.10.10">
    <property type="entry name" value="Winged helix-like DNA-binding domain superfamily/Winged helix DNA-binding domain"/>
    <property type="match status" value="1"/>
</dbReference>
<comment type="caution">
    <text evidence="12">The sequence shown here is derived from an EMBL/GenBank/DDBJ whole genome shotgun (WGS) entry which is preliminary data.</text>
</comment>
<dbReference type="GO" id="GO:0003700">
    <property type="term" value="F:DNA-binding transcription factor activity"/>
    <property type="evidence" value="ECO:0007669"/>
    <property type="project" value="InterPro"/>
</dbReference>
<dbReference type="PANTHER" id="PTHR45526:SF1">
    <property type="entry name" value="TRANSCRIPTIONAL REGULATORY PROTEIN DCUR-RELATED"/>
    <property type="match status" value="1"/>
</dbReference>
<keyword evidence="7 9" id="KW-0010">Activator</keyword>
<evidence type="ECO:0000256" key="3">
    <source>
        <dbReference type="ARBA" id="ARBA00022553"/>
    </source>
</evidence>
<evidence type="ECO:0000256" key="7">
    <source>
        <dbReference type="ARBA" id="ARBA00023159"/>
    </source>
</evidence>
<evidence type="ECO:0000256" key="10">
    <source>
        <dbReference type="PROSITE-ProRule" id="PRU00169"/>
    </source>
</evidence>
<proteinExistence type="predicted"/>
<evidence type="ECO:0000256" key="6">
    <source>
        <dbReference type="ARBA" id="ARBA00023125"/>
    </source>
</evidence>
<keyword evidence="2 9" id="KW-0963">Cytoplasm</keyword>
<dbReference type="Pfam" id="PF00072">
    <property type="entry name" value="Response_reg"/>
    <property type="match status" value="1"/>
</dbReference>
<dbReference type="InterPro" id="IPR036388">
    <property type="entry name" value="WH-like_DNA-bd_sf"/>
</dbReference>
<evidence type="ECO:0000313" key="13">
    <source>
        <dbReference type="Proteomes" id="UP000321306"/>
    </source>
</evidence>
<evidence type="ECO:0000256" key="1">
    <source>
        <dbReference type="ARBA" id="ARBA00004496"/>
    </source>
</evidence>
<feature type="modified residue" description="4-aspartylphosphate" evidence="10">
    <location>
        <position position="54"/>
    </location>
</feature>
<keyword evidence="13" id="KW-1185">Reference proteome</keyword>
<evidence type="ECO:0000256" key="4">
    <source>
        <dbReference type="ARBA" id="ARBA00023012"/>
    </source>
</evidence>
<dbReference type="GO" id="GO:0003677">
    <property type="term" value="F:DNA binding"/>
    <property type="evidence" value="ECO:0007669"/>
    <property type="project" value="UniProtKB-KW"/>
</dbReference>
<keyword evidence="3 10" id="KW-0597">Phosphoprotein</keyword>
<dbReference type="InterPro" id="IPR024187">
    <property type="entry name" value="Sig_transdc_resp-reg_cit/mal"/>
</dbReference>
<dbReference type="InterPro" id="IPR001789">
    <property type="entry name" value="Sig_transdc_resp-reg_receiver"/>
</dbReference>
<evidence type="ECO:0000256" key="2">
    <source>
        <dbReference type="ARBA" id="ARBA00022490"/>
    </source>
</evidence>
<dbReference type="AlphaFoldDB" id="A0A511N078"/>
<dbReference type="SUPFAM" id="SSF52172">
    <property type="entry name" value="CheY-like"/>
    <property type="match status" value="1"/>
</dbReference>
<evidence type="ECO:0000256" key="5">
    <source>
        <dbReference type="ARBA" id="ARBA00023015"/>
    </source>
</evidence>
<dbReference type="GO" id="GO:0000156">
    <property type="term" value="F:phosphorelay response regulator activity"/>
    <property type="evidence" value="ECO:0007669"/>
    <property type="project" value="TreeGrafter"/>
</dbReference>
<dbReference type="Gene3D" id="3.40.50.2300">
    <property type="match status" value="1"/>
</dbReference>
<evidence type="ECO:0000256" key="9">
    <source>
        <dbReference type="PIRNR" id="PIRNR006171"/>
    </source>
</evidence>
<evidence type="ECO:0000256" key="8">
    <source>
        <dbReference type="ARBA" id="ARBA00023163"/>
    </source>
</evidence>
<keyword evidence="8 9" id="KW-0804">Transcription</keyword>
<comment type="subcellular location">
    <subcellularLocation>
        <location evidence="1 9">Cytoplasm</location>
    </subcellularLocation>
</comment>
<dbReference type="EMBL" id="BJXB01000007">
    <property type="protein sequence ID" value="GEM46244.1"/>
    <property type="molecule type" value="Genomic_DNA"/>
</dbReference>
<dbReference type="InterPro" id="IPR051271">
    <property type="entry name" value="2C-system_Tx_regulators"/>
</dbReference>
<feature type="domain" description="Response regulatory" evidence="11">
    <location>
        <begin position="3"/>
        <end position="119"/>
    </location>
</feature>
<dbReference type="SUPFAM" id="SSF46785">
    <property type="entry name" value="Winged helix' DNA-binding domain"/>
    <property type="match status" value="1"/>
</dbReference>
<name>A0A511N078_DEIC1</name>
<organism evidence="12 13">
    <name type="scientific">Deinococcus cellulosilyticus (strain DSM 18568 / NBRC 106333 / KACC 11606 / 5516J-15)</name>
    <dbReference type="NCBI Taxonomy" id="1223518"/>
    <lineage>
        <taxon>Bacteria</taxon>
        <taxon>Thermotogati</taxon>
        <taxon>Deinococcota</taxon>
        <taxon>Deinococci</taxon>
        <taxon>Deinococcales</taxon>
        <taxon>Deinococcaceae</taxon>
        <taxon>Deinococcus</taxon>
    </lineage>
</organism>
<sequence length="218" mass="24990">MNRVLLVEDDFWVARIHREMVEQHQAFVVVAHAENLKQATALLQSLEPDLILLDVYLPDGRGLDWLQQLRQQGVHTEVILITSANDSGSVQQGLHLGVTDYLLKPFEKARLNQALGRFLMRQQGKEQTHFNQHKLDQLMLGQHALTLPRGIDGVTLQRVRDLFTPEAALTSDEVARFIGTSRITAWRYLEHLLEQGFLEVHPEYGNVGRPTKRYQRKG</sequence>
<keyword evidence="4 9" id="KW-0902">Two-component regulatory system</keyword>
<dbReference type="PANTHER" id="PTHR45526">
    <property type="entry name" value="TRANSCRIPTIONAL REGULATORY PROTEIN DPIA"/>
    <property type="match status" value="1"/>
</dbReference>
<dbReference type="PROSITE" id="PS50110">
    <property type="entry name" value="RESPONSE_REGULATORY"/>
    <property type="match status" value="1"/>
</dbReference>
<gene>
    <name evidence="12" type="ORF">DC3_18790</name>
</gene>
<dbReference type="RefSeq" id="WP_146884066.1">
    <property type="nucleotide sequence ID" value="NZ_BJXB01000007.1"/>
</dbReference>
<keyword evidence="5 9" id="KW-0805">Transcription regulation</keyword>
<dbReference type="GO" id="GO:0005737">
    <property type="term" value="C:cytoplasm"/>
    <property type="evidence" value="ECO:0007669"/>
    <property type="project" value="UniProtKB-SubCell"/>
</dbReference>
<evidence type="ECO:0000313" key="12">
    <source>
        <dbReference type="EMBL" id="GEM46244.1"/>
    </source>
</evidence>
<dbReference type="SMART" id="SM00448">
    <property type="entry name" value="REC"/>
    <property type="match status" value="1"/>
</dbReference>
<dbReference type="PIRSF" id="PIRSF006171">
    <property type="entry name" value="RR_citrat_malat"/>
    <property type="match status" value="1"/>
</dbReference>
<evidence type="ECO:0000259" key="11">
    <source>
        <dbReference type="PROSITE" id="PS50110"/>
    </source>
</evidence>
<accession>A0A511N078</accession>
<dbReference type="InterPro" id="IPR011006">
    <property type="entry name" value="CheY-like_superfamily"/>
</dbReference>
<keyword evidence="6 9" id="KW-0238">DNA-binding</keyword>
<protein>
    <recommendedName>
        <fullName evidence="9">Transcriptional regulatory protein</fullName>
    </recommendedName>
</protein>